<dbReference type="Pfam" id="PF03959">
    <property type="entry name" value="FSH1"/>
    <property type="match status" value="1"/>
</dbReference>
<keyword evidence="2" id="KW-0378">Hydrolase</keyword>
<evidence type="ECO:0000259" key="1">
    <source>
        <dbReference type="Pfam" id="PF03959"/>
    </source>
</evidence>
<protein>
    <submittedName>
        <fullName evidence="2">Alpha/beta hydrolase</fullName>
    </submittedName>
</protein>
<dbReference type="InterPro" id="IPR029058">
    <property type="entry name" value="AB_hydrolase_fold"/>
</dbReference>
<proteinExistence type="predicted"/>
<dbReference type="EMBL" id="CP132976">
    <property type="protein sequence ID" value="WMD21633.1"/>
    <property type="molecule type" value="Genomic_DNA"/>
</dbReference>
<keyword evidence="3" id="KW-1185">Reference proteome</keyword>
<gene>
    <name evidence="2" type="ORF">RAS12_04450</name>
</gene>
<dbReference type="RefSeq" id="WP_306945519.1">
    <property type="nucleotide sequence ID" value="NZ_CP132976.1"/>
</dbReference>
<dbReference type="InterPro" id="IPR005645">
    <property type="entry name" value="FSH-like_dom"/>
</dbReference>
<dbReference type="Proteomes" id="UP001234798">
    <property type="component" value="Chromosome"/>
</dbReference>
<name>A0ABY9M4S9_9BURK</name>
<dbReference type="GO" id="GO:0016787">
    <property type="term" value="F:hydrolase activity"/>
    <property type="evidence" value="ECO:0007669"/>
    <property type="project" value="UniProtKB-KW"/>
</dbReference>
<sequence>MILLLAGCAMDRVRNADELAAPSGLHREHIATGTFVLTAYTRIPRADRPLRVYIEGDGLAWITRTQPSADPTPRNAVGLTLAAQDASDNVAYLARPCQFTPMSLNPQCTPVWWTGKRFGIEIVNAMNAAIDRLAARAPGQRVELIGYSGGGALAVLLAARRHDVASIRTVAGNLDTEFVNQLHEVSAMPESLNPINEADRVAAIPQLHISGANDKIVPPSVAARFASATGPRCVRTRTLNGLDHGGNWAAQWPALLSEAPVCSDQK</sequence>
<evidence type="ECO:0000313" key="3">
    <source>
        <dbReference type="Proteomes" id="UP001234798"/>
    </source>
</evidence>
<dbReference type="Gene3D" id="3.40.50.1820">
    <property type="entry name" value="alpha/beta hydrolase"/>
    <property type="match status" value="1"/>
</dbReference>
<accession>A0ABY9M4S9</accession>
<evidence type="ECO:0000313" key="2">
    <source>
        <dbReference type="EMBL" id="WMD21633.1"/>
    </source>
</evidence>
<feature type="domain" description="Serine hydrolase" evidence="1">
    <location>
        <begin position="111"/>
        <end position="231"/>
    </location>
</feature>
<organism evidence="2 3">
    <name type="scientific">Achromobacter seleniivolatilans</name>
    <dbReference type="NCBI Taxonomy" id="3047478"/>
    <lineage>
        <taxon>Bacteria</taxon>
        <taxon>Pseudomonadati</taxon>
        <taxon>Pseudomonadota</taxon>
        <taxon>Betaproteobacteria</taxon>
        <taxon>Burkholderiales</taxon>
        <taxon>Alcaligenaceae</taxon>
        <taxon>Achromobacter</taxon>
    </lineage>
</organism>
<reference evidence="2 3" key="1">
    <citation type="submission" date="2023-08" db="EMBL/GenBank/DDBJ databases">
        <title>Achromobacter seleniivolatilans sp. nov., isolated from seleniferous soil.</title>
        <authorList>
            <person name="Zhang S."/>
            <person name="Li K."/>
            <person name="Peng J."/>
            <person name="Zhao Q."/>
            <person name="Wang H."/>
            <person name="Guo Y."/>
        </authorList>
    </citation>
    <scope>NUCLEOTIDE SEQUENCE [LARGE SCALE GENOMIC DNA]</scope>
    <source>
        <strain evidence="2 3">R39</strain>
    </source>
</reference>
<dbReference type="SUPFAM" id="SSF53474">
    <property type="entry name" value="alpha/beta-Hydrolases"/>
    <property type="match status" value="1"/>
</dbReference>